<evidence type="ECO:0000313" key="2">
    <source>
        <dbReference type="Proteomes" id="UP000479710"/>
    </source>
</evidence>
<dbReference type="EMBL" id="SPHZ02000010">
    <property type="protein sequence ID" value="KAF0897321.1"/>
    <property type="molecule type" value="Genomic_DNA"/>
</dbReference>
<proteinExistence type="predicted"/>
<accession>A0A6G1CB97</accession>
<dbReference type="Proteomes" id="UP000479710">
    <property type="component" value="Unassembled WGS sequence"/>
</dbReference>
<gene>
    <name evidence="1" type="ORF">E2562_035629</name>
</gene>
<dbReference type="AlphaFoldDB" id="A0A6G1CB97"/>
<comment type="caution">
    <text evidence="1">The sequence shown here is derived from an EMBL/GenBank/DDBJ whole genome shotgun (WGS) entry which is preliminary data.</text>
</comment>
<keyword evidence="2" id="KW-1185">Reference proteome</keyword>
<organism evidence="1 2">
    <name type="scientific">Oryza meyeriana var. granulata</name>
    <dbReference type="NCBI Taxonomy" id="110450"/>
    <lineage>
        <taxon>Eukaryota</taxon>
        <taxon>Viridiplantae</taxon>
        <taxon>Streptophyta</taxon>
        <taxon>Embryophyta</taxon>
        <taxon>Tracheophyta</taxon>
        <taxon>Spermatophyta</taxon>
        <taxon>Magnoliopsida</taxon>
        <taxon>Liliopsida</taxon>
        <taxon>Poales</taxon>
        <taxon>Poaceae</taxon>
        <taxon>BOP clade</taxon>
        <taxon>Oryzoideae</taxon>
        <taxon>Oryzeae</taxon>
        <taxon>Oryzinae</taxon>
        <taxon>Oryza</taxon>
        <taxon>Oryza meyeriana</taxon>
    </lineage>
</organism>
<reference evidence="1 2" key="1">
    <citation type="submission" date="2019-11" db="EMBL/GenBank/DDBJ databases">
        <title>Whole genome sequence of Oryza granulata.</title>
        <authorList>
            <person name="Li W."/>
        </authorList>
    </citation>
    <scope>NUCLEOTIDE SEQUENCE [LARGE SCALE GENOMIC DNA]</scope>
    <source>
        <strain evidence="2">cv. Menghai</strain>
        <tissue evidence="1">Leaf</tissue>
    </source>
</reference>
<evidence type="ECO:0000313" key="1">
    <source>
        <dbReference type="EMBL" id="KAF0897321.1"/>
    </source>
</evidence>
<sequence length="73" mass="7658">MIPQPLVWQPVARFAVAAAAILVPVALAEGSRAFSSAIPVKRVASLADGYKTASIAPLVVHQLENPSWPKVPS</sequence>
<name>A0A6G1CB97_9ORYZ</name>
<protein>
    <submittedName>
        <fullName evidence="1">Uncharacterized protein</fullName>
    </submittedName>
</protein>